<dbReference type="EMBL" id="HBIR01037022">
    <property type="protein sequence ID" value="CAE0568248.1"/>
    <property type="molecule type" value="Transcribed_RNA"/>
</dbReference>
<dbReference type="GO" id="GO:0005227">
    <property type="term" value="F:calcium-activated cation channel activity"/>
    <property type="evidence" value="ECO:0007669"/>
    <property type="project" value="InterPro"/>
</dbReference>
<feature type="signal peptide" evidence="3">
    <location>
        <begin position="1"/>
        <end position="22"/>
    </location>
</feature>
<keyword evidence="2" id="KW-0472">Membrane</keyword>
<keyword evidence="2" id="KW-0812">Transmembrane</keyword>
<dbReference type="InterPro" id="IPR045122">
    <property type="entry name" value="Csc1-like"/>
</dbReference>
<evidence type="ECO:0000256" key="1">
    <source>
        <dbReference type="SAM" id="MobiDB-lite"/>
    </source>
</evidence>
<proteinExistence type="predicted"/>
<dbReference type="PANTHER" id="PTHR13018:SF5">
    <property type="entry name" value="RE44586P"/>
    <property type="match status" value="1"/>
</dbReference>
<protein>
    <recommendedName>
        <fullName evidence="6">CSC1/OSCA1-like 7TM region domain-containing protein</fullName>
    </recommendedName>
</protein>
<evidence type="ECO:0000313" key="4">
    <source>
        <dbReference type="EMBL" id="CAE0568248.1"/>
    </source>
</evidence>
<feature type="region of interest" description="Disordered" evidence="1">
    <location>
        <begin position="327"/>
        <end position="373"/>
    </location>
</feature>
<feature type="chain" id="PRO_5036394163" description="CSC1/OSCA1-like 7TM region domain-containing protein" evidence="3">
    <location>
        <begin position="23"/>
        <end position="415"/>
    </location>
</feature>
<name>A0A6V2T718_EMIHU</name>
<dbReference type="PANTHER" id="PTHR13018">
    <property type="entry name" value="PROBABLE MEMBRANE PROTEIN DUF221-RELATED"/>
    <property type="match status" value="1"/>
</dbReference>
<feature type="transmembrane region" description="Helical" evidence="2">
    <location>
        <begin position="84"/>
        <end position="102"/>
    </location>
</feature>
<gene>
    <name evidence="4" type="ORF">EHUX00137_LOCUS28897</name>
    <name evidence="5" type="ORF">EHUX00137_LOCUS28906</name>
</gene>
<evidence type="ECO:0000313" key="5">
    <source>
        <dbReference type="EMBL" id="CAE0568263.1"/>
    </source>
</evidence>
<keyword evidence="2" id="KW-1133">Transmembrane helix</keyword>
<feature type="transmembrane region" description="Helical" evidence="2">
    <location>
        <begin position="299"/>
        <end position="318"/>
    </location>
</feature>
<evidence type="ECO:0008006" key="6">
    <source>
        <dbReference type="Google" id="ProtNLM"/>
    </source>
</evidence>
<feature type="transmembrane region" description="Helical" evidence="2">
    <location>
        <begin position="154"/>
        <end position="175"/>
    </location>
</feature>
<evidence type="ECO:0000256" key="3">
    <source>
        <dbReference type="SAM" id="SignalP"/>
    </source>
</evidence>
<dbReference type="GO" id="GO:0005886">
    <property type="term" value="C:plasma membrane"/>
    <property type="evidence" value="ECO:0007669"/>
    <property type="project" value="TreeGrafter"/>
</dbReference>
<feature type="transmembrane region" description="Helical" evidence="2">
    <location>
        <begin position="266"/>
        <end position="287"/>
    </location>
</feature>
<accession>A0A6V2T718</accession>
<organism evidence="4">
    <name type="scientific">Emiliania huxleyi</name>
    <name type="common">Coccolithophore</name>
    <name type="synonym">Pontosphaera huxleyi</name>
    <dbReference type="NCBI Taxonomy" id="2903"/>
    <lineage>
        <taxon>Eukaryota</taxon>
        <taxon>Haptista</taxon>
        <taxon>Haptophyta</taxon>
        <taxon>Prymnesiophyceae</taxon>
        <taxon>Isochrysidales</taxon>
        <taxon>Noelaerhabdaceae</taxon>
        <taxon>Emiliania</taxon>
    </lineage>
</organism>
<keyword evidence="3" id="KW-0732">Signal</keyword>
<dbReference type="EMBL" id="HBIR01037032">
    <property type="protein sequence ID" value="CAE0568263.1"/>
    <property type="molecule type" value="Transcribed_RNA"/>
</dbReference>
<feature type="transmembrane region" description="Helical" evidence="2">
    <location>
        <begin position="38"/>
        <end position="63"/>
    </location>
</feature>
<evidence type="ECO:0000256" key="2">
    <source>
        <dbReference type="SAM" id="Phobius"/>
    </source>
</evidence>
<feature type="transmembrane region" description="Helical" evidence="2">
    <location>
        <begin position="218"/>
        <end position="242"/>
    </location>
</feature>
<dbReference type="AlphaFoldDB" id="A0A6V2T718"/>
<reference evidence="4" key="1">
    <citation type="submission" date="2021-01" db="EMBL/GenBank/DDBJ databases">
        <authorList>
            <person name="Corre E."/>
            <person name="Pelletier E."/>
            <person name="Niang G."/>
            <person name="Scheremetjew M."/>
            <person name="Finn R."/>
            <person name="Kale V."/>
            <person name="Holt S."/>
            <person name="Cochrane G."/>
            <person name="Meng A."/>
            <person name="Brown T."/>
            <person name="Cohen L."/>
        </authorList>
    </citation>
    <scope>NUCLEOTIDE SEQUENCE</scope>
    <source>
        <strain evidence="4">379</strain>
    </source>
</reference>
<sequence>MRAAGVRTTLLVALFSCLSTAAITVANFMGTSHSSGAITTVWVTMVIIASNVVIFNLVPYFAVRRERHHYRSYQHMHMLLKMTFFQIFNTSVSVLAFLFLTWDVDSNTACPLSSPSSGRARPAFACTHMRLGGPGLLEIDVDALCVSHWYSTGALVLMNGLFGDLAVILGIIEFVRPEKLFARRVRALHAATQTEMNEGYELDADLYLPFRYQLTLKVVFLTAMFCPAIPLLLPFASAFMFASHRVDRYNLLRVLKPPPRTTDRTITLSVLYVLPLAVVAHMWMAIFFYSKQARLDVPLLYFALLGVLSAFFMARLSAEISRRQAPQVAPPYPLGDGADSRDDADATAWTEASSENGRDGKTTSPAGGQSDAEGLDAHLDRIELYVPPLTATLLEWTHRDLQVKHRDISARRGRG</sequence>